<proteinExistence type="predicted"/>
<comment type="caution">
    <text evidence="1">The sequence shown here is derived from an EMBL/GenBank/DDBJ whole genome shotgun (WGS) entry which is preliminary data.</text>
</comment>
<evidence type="ECO:0000313" key="1">
    <source>
        <dbReference type="EMBL" id="KAJ2979868.1"/>
    </source>
</evidence>
<accession>A0ACC1NM25</accession>
<reference evidence="1" key="1">
    <citation type="submission" date="2022-10" db="EMBL/GenBank/DDBJ databases">
        <title>Genome Sequence of Xylaria curta.</title>
        <authorList>
            <person name="Buettner E."/>
        </authorList>
    </citation>
    <scope>NUCLEOTIDE SEQUENCE</scope>
    <source>
        <strain evidence="1">Babe10</strain>
    </source>
</reference>
<gene>
    <name evidence="1" type="ORF">NUW58_g7091</name>
</gene>
<protein>
    <submittedName>
        <fullName evidence="1">Uncharacterized protein</fullName>
    </submittedName>
</protein>
<sequence>MEGPEPTAAPALENGGGERTIVADGRKFVQTTYWACETFPKETHCGWHEPILDALALINYNEHIHLPVTQARCTLECYKHLMELPAVCAIQHTPSCECRDPDSILVREYIEKRYADGVENGQLTSEGLRFFQQIIHELCNEFRTIVEGGFGAPANVPDPSSDPIPVPIETDREGRRTGGDVASSWNVMLRWLELCDSYI</sequence>
<dbReference type="EMBL" id="JAPDGR010001756">
    <property type="protein sequence ID" value="KAJ2979868.1"/>
    <property type="molecule type" value="Genomic_DNA"/>
</dbReference>
<keyword evidence="2" id="KW-1185">Reference proteome</keyword>
<evidence type="ECO:0000313" key="2">
    <source>
        <dbReference type="Proteomes" id="UP001143856"/>
    </source>
</evidence>
<organism evidence="1 2">
    <name type="scientific">Xylaria curta</name>
    <dbReference type="NCBI Taxonomy" id="42375"/>
    <lineage>
        <taxon>Eukaryota</taxon>
        <taxon>Fungi</taxon>
        <taxon>Dikarya</taxon>
        <taxon>Ascomycota</taxon>
        <taxon>Pezizomycotina</taxon>
        <taxon>Sordariomycetes</taxon>
        <taxon>Xylariomycetidae</taxon>
        <taxon>Xylariales</taxon>
        <taxon>Xylariaceae</taxon>
        <taxon>Xylaria</taxon>
    </lineage>
</organism>
<name>A0ACC1NM25_9PEZI</name>
<dbReference type="Proteomes" id="UP001143856">
    <property type="component" value="Unassembled WGS sequence"/>
</dbReference>